<evidence type="ECO:0000256" key="6">
    <source>
        <dbReference type="ARBA" id="ARBA00023136"/>
    </source>
</evidence>
<dbReference type="EMBL" id="RYUW01000020">
    <property type="protein sequence ID" value="RYQ35353.1"/>
    <property type="molecule type" value="Genomic_DNA"/>
</dbReference>
<dbReference type="InterPro" id="IPR050448">
    <property type="entry name" value="OpgB/LTA_synthase_biosynth"/>
</dbReference>
<keyword evidence="4 7" id="KW-0812">Transmembrane</keyword>
<dbReference type="PANTHER" id="PTHR47371">
    <property type="entry name" value="LIPOTEICHOIC ACID SYNTHASE"/>
    <property type="match status" value="1"/>
</dbReference>
<comment type="pathway">
    <text evidence="2">Cell wall biogenesis; lipoteichoic acid biosynthesis.</text>
</comment>
<sequence>MGLLWSVTKELTYDSNASESMLQQIISGTYHWLSGTSAILNFFALGIIYLICVTLINRFWIGTALFVVISGIFTFANKVKVTMRDEPIIPSDLTTMTAGGAGNVTSFATADMQSTIHAGIVLVVWSVVLCLLLQIVDKRSMFIHCSWRRSFSGPKNIIGTVSRVLAPILSVCLIVTYATGLSNLDSGVRKFVDEIGYVPRLWNVMEDAQMSGAATTFLSLTKVKAMESEPDYGKPAMQRIYNRYARQADAINMKRAGTLTDNTVIMVLSESFSDPTRVPGVKLVADPMPGIRGIESTTTSGLMLSPGYGGGTANIEFQQMTGLSMANFSDSMLSPYQQLVPNRLQFFSFNQMWNQACGSDACSVGFHPYLQGFYLRNVNYQKFGFSHLYTLDSNPQIKHQGTYQGVGGTSETVTDEQAYQNVLDEINDPAGDNRGSQYIELVTMQNHSPYPDVYGNSNEFKDDNDSEVPTDERNAISTYAKGVQRTDQATLDFLDQLDAMNKPITVVFYGDHLPGIYTTASQDPANDLALHETDYFIWSNKASQRSESMTDAKFSSSNYFMAQVAEQTDAKVSPYLALLTVLHERIAAMSKPIASVADWSVAGSPTYLDSDGNPINPDALSDEDKQLLEDYRMVQYDMCVGKNYLQDMGFMELPSSHS</sequence>
<evidence type="ECO:0000256" key="5">
    <source>
        <dbReference type="ARBA" id="ARBA00022989"/>
    </source>
</evidence>
<accession>A0A4Q5ARS3</accession>
<evidence type="ECO:0000256" key="3">
    <source>
        <dbReference type="ARBA" id="ARBA00022475"/>
    </source>
</evidence>
<dbReference type="PANTHER" id="PTHR47371:SF3">
    <property type="entry name" value="PHOSPHOGLYCEROL TRANSFERASE I"/>
    <property type="match status" value="1"/>
</dbReference>
<dbReference type="Gene3D" id="3.40.720.10">
    <property type="entry name" value="Alkaline Phosphatase, subunit A"/>
    <property type="match status" value="1"/>
</dbReference>
<protein>
    <submittedName>
        <fullName evidence="9">Phosphoglycerol transferase</fullName>
    </submittedName>
</protein>
<keyword evidence="5 7" id="KW-1133">Transmembrane helix</keyword>
<feature type="transmembrane region" description="Helical" evidence="7">
    <location>
        <begin position="116"/>
        <end position="136"/>
    </location>
</feature>
<feature type="transmembrane region" description="Helical" evidence="7">
    <location>
        <begin position="30"/>
        <end position="52"/>
    </location>
</feature>
<dbReference type="AlphaFoldDB" id="A0A4Q5ARS3"/>
<dbReference type="GO" id="GO:0005886">
    <property type="term" value="C:plasma membrane"/>
    <property type="evidence" value="ECO:0007669"/>
    <property type="project" value="UniProtKB-SubCell"/>
</dbReference>
<evidence type="ECO:0000313" key="9">
    <source>
        <dbReference type="EMBL" id="RYQ35353.1"/>
    </source>
</evidence>
<dbReference type="Pfam" id="PF00884">
    <property type="entry name" value="Sulfatase"/>
    <property type="match status" value="1"/>
</dbReference>
<evidence type="ECO:0000256" key="4">
    <source>
        <dbReference type="ARBA" id="ARBA00022692"/>
    </source>
</evidence>
<name>A0A4Q5ARS3_9BIFI</name>
<evidence type="ECO:0000256" key="2">
    <source>
        <dbReference type="ARBA" id="ARBA00004936"/>
    </source>
</evidence>
<evidence type="ECO:0000313" key="10">
    <source>
        <dbReference type="Proteomes" id="UP000292382"/>
    </source>
</evidence>
<gene>
    <name evidence="9" type="ORF">PG2003B_1560</name>
</gene>
<organism evidence="9 10">
    <name type="scientific">Bifidobacterium pseudolongum subsp. globosum</name>
    <dbReference type="NCBI Taxonomy" id="1690"/>
    <lineage>
        <taxon>Bacteria</taxon>
        <taxon>Bacillati</taxon>
        <taxon>Actinomycetota</taxon>
        <taxon>Actinomycetes</taxon>
        <taxon>Bifidobacteriales</taxon>
        <taxon>Bifidobacteriaceae</taxon>
        <taxon>Bifidobacterium</taxon>
    </lineage>
</organism>
<feature type="transmembrane region" description="Helical" evidence="7">
    <location>
        <begin position="59"/>
        <end position="76"/>
    </location>
</feature>
<comment type="caution">
    <text evidence="9">The sequence shown here is derived from an EMBL/GenBank/DDBJ whole genome shotgun (WGS) entry which is preliminary data.</text>
</comment>
<evidence type="ECO:0000259" key="8">
    <source>
        <dbReference type="Pfam" id="PF00884"/>
    </source>
</evidence>
<dbReference type="InterPro" id="IPR017850">
    <property type="entry name" value="Alkaline_phosphatase_core_sf"/>
</dbReference>
<comment type="subcellular location">
    <subcellularLocation>
        <location evidence="1">Cell membrane</location>
        <topology evidence="1">Multi-pass membrane protein</topology>
    </subcellularLocation>
</comment>
<proteinExistence type="predicted"/>
<dbReference type="CDD" id="cd16015">
    <property type="entry name" value="LTA_synthase"/>
    <property type="match status" value="1"/>
</dbReference>
<keyword evidence="3" id="KW-1003">Cell membrane</keyword>
<keyword evidence="6 7" id="KW-0472">Membrane</keyword>
<dbReference type="GO" id="GO:0016740">
    <property type="term" value="F:transferase activity"/>
    <property type="evidence" value="ECO:0007669"/>
    <property type="project" value="UniProtKB-KW"/>
</dbReference>
<feature type="domain" description="Sulfatase N-terminal" evidence="8">
    <location>
        <begin position="263"/>
        <end position="569"/>
    </location>
</feature>
<reference evidence="9 10" key="1">
    <citation type="submission" date="2018-12" db="EMBL/GenBank/DDBJ databases">
        <title>Unveiling genomic diversity among members of the Bifidobacterium pseudolongum species, a widely distributed gut commensal of the animal kingdom.</title>
        <authorList>
            <person name="Lugli G.A."/>
            <person name="Duranti S."/>
            <person name="Albert K."/>
            <person name="Mancabelli L."/>
            <person name="Napoli S."/>
            <person name="Viappiani A."/>
            <person name="Anzalone R."/>
            <person name="Longhi G."/>
            <person name="Milani C."/>
            <person name="Turroni F."/>
            <person name="Alessandri G."/>
            <person name="Sela D.A."/>
            <person name="Van Sinderen D."/>
            <person name="Ventura M."/>
        </authorList>
    </citation>
    <scope>NUCLEOTIDE SEQUENCE [LARGE SCALE GENOMIC DNA]</scope>
    <source>
        <strain evidence="9 10">2003B</strain>
    </source>
</reference>
<dbReference type="InterPro" id="IPR000917">
    <property type="entry name" value="Sulfatase_N"/>
</dbReference>
<dbReference type="Proteomes" id="UP000292382">
    <property type="component" value="Unassembled WGS sequence"/>
</dbReference>
<feature type="transmembrane region" description="Helical" evidence="7">
    <location>
        <begin position="157"/>
        <end position="178"/>
    </location>
</feature>
<evidence type="ECO:0000256" key="7">
    <source>
        <dbReference type="SAM" id="Phobius"/>
    </source>
</evidence>
<keyword evidence="9" id="KW-0808">Transferase</keyword>
<evidence type="ECO:0000256" key="1">
    <source>
        <dbReference type="ARBA" id="ARBA00004651"/>
    </source>
</evidence>